<evidence type="ECO:0000313" key="1">
    <source>
        <dbReference type="EMBL" id="QDT03078.1"/>
    </source>
</evidence>
<sequence length="193" mass="21689">MTDKSLSMPVVLVPGFMSPAWMMWPMAKYLQGSFHRVVRWDYPRIFVDLEVSVTSLADQLSALDSPQIAIVTHSFGDWLTRSALQRIQSPRQIRLISLCPVTTNVPIVTLTSPLSQYITPELRIMSQAASAEVSLPNSLDIRRTVIHAKGDLLVRQQVADDQRFVVASHNSVLFQPNVWVLVRDELHKRAAGS</sequence>
<organism evidence="1 2">
    <name type="scientific">Rubripirellula lacrimiformis</name>
    <dbReference type="NCBI Taxonomy" id="1930273"/>
    <lineage>
        <taxon>Bacteria</taxon>
        <taxon>Pseudomonadati</taxon>
        <taxon>Planctomycetota</taxon>
        <taxon>Planctomycetia</taxon>
        <taxon>Pirellulales</taxon>
        <taxon>Pirellulaceae</taxon>
        <taxon>Rubripirellula</taxon>
    </lineage>
</organism>
<dbReference type="KEGG" id="rlc:K227x_14580"/>
<keyword evidence="2" id="KW-1185">Reference proteome</keyword>
<dbReference type="EMBL" id="CP036525">
    <property type="protein sequence ID" value="QDT03078.1"/>
    <property type="molecule type" value="Genomic_DNA"/>
</dbReference>
<evidence type="ECO:0000313" key="2">
    <source>
        <dbReference type="Proteomes" id="UP000318538"/>
    </source>
</evidence>
<keyword evidence="1" id="KW-0378">Hydrolase</keyword>
<accession>A0A517N7U5</accession>
<dbReference type="GO" id="GO:0016787">
    <property type="term" value="F:hydrolase activity"/>
    <property type="evidence" value="ECO:0007669"/>
    <property type="project" value="UniProtKB-KW"/>
</dbReference>
<name>A0A517N7U5_9BACT</name>
<dbReference type="Gene3D" id="3.40.50.1820">
    <property type="entry name" value="alpha/beta hydrolase"/>
    <property type="match status" value="1"/>
</dbReference>
<protein>
    <submittedName>
        <fullName evidence="1">Alpha/beta hydrolase family protein</fullName>
    </submittedName>
</protein>
<proteinExistence type="predicted"/>
<dbReference type="AlphaFoldDB" id="A0A517N7U5"/>
<gene>
    <name evidence="1" type="ORF">K227x_14580</name>
</gene>
<dbReference type="Proteomes" id="UP000318538">
    <property type="component" value="Chromosome"/>
</dbReference>
<reference evidence="1 2" key="1">
    <citation type="submission" date="2019-02" db="EMBL/GenBank/DDBJ databases">
        <title>Deep-cultivation of Planctomycetes and their phenomic and genomic characterization uncovers novel biology.</title>
        <authorList>
            <person name="Wiegand S."/>
            <person name="Jogler M."/>
            <person name="Boedeker C."/>
            <person name="Pinto D."/>
            <person name="Vollmers J."/>
            <person name="Rivas-Marin E."/>
            <person name="Kohn T."/>
            <person name="Peeters S.H."/>
            <person name="Heuer A."/>
            <person name="Rast P."/>
            <person name="Oberbeckmann S."/>
            <person name="Bunk B."/>
            <person name="Jeske O."/>
            <person name="Meyerdierks A."/>
            <person name="Storesund J.E."/>
            <person name="Kallscheuer N."/>
            <person name="Luecker S."/>
            <person name="Lage O.M."/>
            <person name="Pohl T."/>
            <person name="Merkel B.J."/>
            <person name="Hornburger P."/>
            <person name="Mueller R.-W."/>
            <person name="Bruemmer F."/>
            <person name="Labrenz M."/>
            <person name="Spormann A.M."/>
            <person name="Op den Camp H."/>
            <person name="Overmann J."/>
            <person name="Amann R."/>
            <person name="Jetten M.S.M."/>
            <person name="Mascher T."/>
            <person name="Medema M.H."/>
            <person name="Devos D.P."/>
            <person name="Kaster A.-K."/>
            <person name="Ovreas L."/>
            <person name="Rohde M."/>
            <person name="Galperin M.Y."/>
            <person name="Jogler C."/>
        </authorList>
    </citation>
    <scope>NUCLEOTIDE SEQUENCE [LARGE SCALE GENOMIC DNA]</scope>
    <source>
        <strain evidence="1 2">K22_7</strain>
    </source>
</reference>
<dbReference type="RefSeq" id="WP_218933819.1">
    <property type="nucleotide sequence ID" value="NZ_CP036525.1"/>
</dbReference>
<dbReference type="SUPFAM" id="SSF53474">
    <property type="entry name" value="alpha/beta-Hydrolases"/>
    <property type="match status" value="1"/>
</dbReference>
<dbReference type="InterPro" id="IPR029058">
    <property type="entry name" value="AB_hydrolase_fold"/>
</dbReference>